<keyword evidence="3" id="KW-0813">Transport</keyword>
<dbReference type="InterPro" id="IPR028081">
    <property type="entry name" value="Leu-bd"/>
</dbReference>
<dbReference type="EMBL" id="JAPFQI010000008">
    <property type="protein sequence ID" value="MCW8086404.1"/>
    <property type="molecule type" value="Genomic_DNA"/>
</dbReference>
<keyword evidence="6" id="KW-1185">Reference proteome</keyword>
<name>A0ABT3NW55_9PROT</name>
<dbReference type="Pfam" id="PF13458">
    <property type="entry name" value="Peripla_BP_6"/>
    <property type="match status" value="1"/>
</dbReference>
<dbReference type="RefSeq" id="WP_301590430.1">
    <property type="nucleotide sequence ID" value="NZ_JAPFQI010000008.1"/>
</dbReference>
<organism evidence="5 6">
    <name type="scientific">Sabulicella glaciei</name>
    <dbReference type="NCBI Taxonomy" id="2984948"/>
    <lineage>
        <taxon>Bacteria</taxon>
        <taxon>Pseudomonadati</taxon>
        <taxon>Pseudomonadota</taxon>
        <taxon>Alphaproteobacteria</taxon>
        <taxon>Acetobacterales</taxon>
        <taxon>Acetobacteraceae</taxon>
        <taxon>Sabulicella</taxon>
    </lineage>
</organism>
<evidence type="ECO:0000313" key="6">
    <source>
        <dbReference type="Proteomes" id="UP001526430"/>
    </source>
</evidence>
<accession>A0ABT3NW55</accession>
<feature type="domain" description="Leucine-binding protein" evidence="4">
    <location>
        <begin position="56"/>
        <end position="345"/>
    </location>
</feature>
<dbReference type="SUPFAM" id="SSF53822">
    <property type="entry name" value="Periplasmic binding protein-like I"/>
    <property type="match status" value="1"/>
</dbReference>
<keyword evidence="2" id="KW-0732">Signal</keyword>
<comment type="similarity">
    <text evidence="1">Belongs to the leucine-binding protein family.</text>
</comment>
<evidence type="ECO:0000313" key="5">
    <source>
        <dbReference type="EMBL" id="MCW8086404.1"/>
    </source>
</evidence>
<evidence type="ECO:0000259" key="4">
    <source>
        <dbReference type="Pfam" id="PF13458"/>
    </source>
</evidence>
<reference evidence="5 6" key="1">
    <citation type="submission" date="2022-10" db="EMBL/GenBank/DDBJ databases">
        <title>Roseococcus glaciei nov., sp. nov., isolated from glacier.</title>
        <authorList>
            <person name="Liu Q."/>
            <person name="Xin Y.-H."/>
        </authorList>
    </citation>
    <scope>NUCLEOTIDE SEQUENCE [LARGE SCALE GENOMIC DNA]</scope>
    <source>
        <strain evidence="5 6">MDT2-1-1</strain>
    </source>
</reference>
<comment type="caution">
    <text evidence="5">The sequence shown here is derived from an EMBL/GenBank/DDBJ whole genome shotgun (WGS) entry which is preliminary data.</text>
</comment>
<dbReference type="InterPro" id="IPR051010">
    <property type="entry name" value="BCAA_transport"/>
</dbReference>
<evidence type="ECO:0000256" key="3">
    <source>
        <dbReference type="ARBA" id="ARBA00022970"/>
    </source>
</evidence>
<gene>
    <name evidence="5" type="ORF">OF850_12250</name>
</gene>
<dbReference type="InterPro" id="IPR028082">
    <property type="entry name" value="Peripla_BP_I"/>
</dbReference>
<dbReference type="PANTHER" id="PTHR30483">
    <property type="entry name" value="LEUCINE-SPECIFIC-BINDING PROTEIN"/>
    <property type="match status" value="1"/>
</dbReference>
<evidence type="ECO:0000256" key="1">
    <source>
        <dbReference type="ARBA" id="ARBA00010062"/>
    </source>
</evidence>
<sequence>MRGLLLGWRQGTPRDKQRQVARRAARRDNRRVIRRRALPMLALAAPAFAQAPAESRIGAIFPASSLLSDEALRGLELAVEERGRPTRLVRGEAGEAAQVLAEARRLVQAERCTLLFGSGNVTSALAALQAVDSLEVPFVELVATAEALLERPSRWLIRPGPRAADFGAVAAGALMRVLPGWLGQPTEALRIALLHEASPSPTSLAESCEARLREAGLTVLERLTHAPRTAEMPALVQRLRTAGASALLHAGSEADAAALLRALAEAPWRPPVIMGLGSAWGLAELARTAGIEGCFVLDVPPVATAEALAPGARPFAELYQRRWGAAPRGGLSLAAYSGARTVLAAPGERLALRQALGAVDQPEGTLPNGWGWRLDERGQNLRAAPVLSQWQAGRPVAVWPEAAAFGPISPP</sequence>
<dbReference type="Gene3D" id="3.40.50.2300">
    <property type="match status" value="2"/>
</dbReference>
<protein>
    <submittedName>
        <fullName evidence="5">ABC transporter substrate-binding protein</fullName>
    </submittedName>
</protein>
<proteinExistence type="inferred from homology"/>
<dbReference type="Proteomes" id="UP001526430">
    <property type="component" value="Unassembled WGS sequence"/>
</dbReference>
<keyword evidence="3" id="KW-0029">Amino-acid transport</keyword>
<evidence type="ECO:0000256" key="2">
    <source>
        <dbReference type="ARBA" id="ARBA00022729"/>
    </source>
</evidence>
<dbReference type="PANTHER" id="PTHR30483:SF6">
    <property type="entry name" value="PERIPLASMIC BINDING PROTEIN OF ABC TRANSPORTER FOR NATURAL AMINO ACIDS"/>
    <property type="match status" value="1"/>
</dbReference>